<organism evidence="1 2">
    <name type="scientific">Vibrio vulnificus (strain YJ016)</name>
    <dbReference type="NCBI Taxonomy" id="196600"/>
    <lineage>
        <taxon>Bacteria</taxon>
        <taxon>Pseudomonadati</taxon>
        <taxon>Pseudomonadota</taxon>
        <taxon>Gammaproteobacteria</taxon>
        <taxon>Vibrionales</taxon>
        <taxon>Vibrionaceae</taxon>
        <taxon>Vibrio</taxon>
    </lineage>
</organism>
<proteinExistence type="predicted"/>
<accession>Q7MG12</accession>
<dbReference type="HOGENOM" id="CLU_3298601_0_0_6"/>
<dbReference type="KEGG" id="vvy:VVA0156"/>
<reference evidence="1 2" key="1">
    <citation type="journal article" date="2003" name="Genome Res.">
        <title>Comparative genome analysis of Vibrio vulnificus, a marine pathogen.</title>
        <authorList>
            <person name="Chen C.Y."/>
            <person name="Wu K.M."/>
            <person name="Chang Y.C."/>
            <person name="Chang C.H."/>
            <person name="Tsai H.C."/>
            <person name="Liao T.L."/>
            <person name="Liu Y.M."/>
            <person name="Chen H.J."/>
            <person name="Shen A.B."/>
            <person name="Li J.C."/>
            <person name="Su T.L."/>
            <person name="Shao C.P."/>
            <person name="Lee C.T."/>
            <person name="Hor L.I."/>
            <person name="Tsai S.F."/>
        </authorList>
    </citation>
    <scope>NUCLEOTIDE SEQUENCE [LARGE SCALE GENOMIC DNA]</scope>
    <source>
        <strain evidence="1 2">YJ016</strain>
    </source>
</reference>
<evidence type="ECO:0000313" key="2">
    <source>
        <dbReference type="Proteomes" id="UP000002675"/>
    </source>
</evidence>
<dbReference type="EMBL" id="BA000038">
    <property type="protein sequence ID" value="BAC96183.1"/>
    <property type="molecule type" value="Genomic_DNA"/>
</dbReference>
<sequence>MWCDAAFIKADQKMFVGRFHIATGELDVLAANLIGNIANA</sequence>
<dbReference type="Proteomes" id="UP000002675">
    <property type="component" value="Chromosome II"/>
</dbReference>
<protein>
    <submittedName>
        <fullName evidence="1">Uncharacterized protein</fullName>
    </submittedName>
</protein>
<dbReference type="AlphaFoldDB" id="Q7MG12"/>
<evidence type="ECO:0000313" key="1">
    <source>
        <dbReference type="EMBL" id="BAC96183.1"/>
    </source>
</evidence>
<gene>
    <name evidence="1" type="ordered locus">VVA0156</name>
</gene>
<name>Q7MG12_VIBVY</name>